<accession>A0A1H8A6J1</accession>
<feature type="non-terminal residue" evidence="2">
    <location>
        <position position="54"/>
    </location>
</feature>
<proteinExistence type="predicted"/>
<dbReference type="Proteomes" id="UP000198744">
    <property type="component" value="Unassembled WGS sequence"/>
</dbReference>
<evidence type="ECO:0000313" key="3">
    <source>
        <dbReference type="Proteomes" id="UP000198744"/>
    </source>
</evidence>
<dbReference type="EMBL" id="FOBS01000031">
    <property type="protein sequence ID" value="SEM66375.1"/>
    <property type="molecule type" value="Genomic_DNA"/>
</dbReference>
<gene>
    <name evidence="1" type="ORF">SAMN04489760_1111</name>
    <name evidence="2" type="ORF">SAMN04489760_13134</name>
</gene>
<keyword evidence="3" id="KW-1185">Reference proteome</keyword>
<organism evidence="2 3">
    <name type="scientific">Syntrophus gentianae</name>
    <dbReference type="NCBI Taxonomy" id="43775"/>
    <lineage>
        <taxon>Bacteria</taxon>
        <taxon>Pseudomonadati</taxon>
        <taxon>Thermodesulfobacteriota</taxon>
        <taxon>Syntrophia</taxon>
        <taxon>Syntrophales</taxon>
        <taxon>Syntrophaceae</taxon>
        <taxon>Syntrophus</taxon>
    </lineage>
</organism>
<reference evidence="2 3" key="1">
    <citation type="submission" date="2016-10" db="EMBL/GenBank/DDBJ databases">
        <authorList>
            <person name="de Groot N.N."/>
        </authorList>
    </citation>
    <scope>NUCLEOTIDE SEQUENCE [LARGE SCALE GENOMIC DNA]</scope>
    <source>
        <strain evidence="2 3">DSM 8423</strain>
    </source>
</reference>
<name>A0A1H8A6J1_9BACT</name>
<dbReference type="EMBL" id="FOBS01000011">
    <property type="protein sequence ID" value="SEM33890.1"/>
    <property type="molecule type" value="Genomic_DNA"/>
</dbReference>
<sequence>MFARVKKTGPYEYLQIVENRREGKKTIQRVIATVGRMEQLQAKGDIENLVRSLS</sequence>
<evidence type="ECO:0000313" key="2">
    <source>
        <dbReference type="EMBL" id="SEM66375.1"/>
    </source>
</evidence>
<protein>
    <submittedName>
        <fullName evidence="2">Uncharacterized protein</fullName>
    </submittedName>
</protein>
<dbReference type="AlphaFoldDB" id="A0A1H8A6J1"/>
<evidence type="ECO:0000313" key="1">
    <source>
        <dbReference type="EMBL" id="SEM33890.1"/>
    </source>
</evidence>